<dbReference type="InterPro" id="IPR000700">
    <property type="entry name" value="PAS-assoc_C"/>
</dbReference>
<evidence type="ECO:0000313" key="5">
    <source>
        <dbReference type="EMBL" id="GGY72426.1"/>
    </source>
</evidence>
<accession>A0ABQ3B0B0</accession>
<dbReference type="SMART" id="SM00091">
    <property type="entry name" value="PAS"/>
    <property type="match status" value="2"/>
</dbReference>
<evidence type="ECO:0000259" key="2">
    <source>
        <dbReference type="PROSITE" id="PS50113"/>
    </source>
</evidence>
<dbReference type="SMART" id="SM00267">
    <property type="entry name" value="GGDEF"/>
    <property type="match status" value="1"/>
</dbReference>
<dbReference type="RefSeq" id="WP_189575851.1">
    <property type="nucleotide sequence ID" value="NZ_BMXV01000004.1"/>
</dbReference>
<dbReference type="Pfam" id="PF00563">
    <property type="entry name" value="EAL"/>
    <property type="match status" value="1"/>
</dbReference>
<dbReference type="Proteomes" id="UP000601597">
    <property type="component" value="Unassembled WGS sequence"/>
</dbReference>
<comment type="caution">
    <text evidence="5">The sequence shown here is derived from an EMBL/GenBank/DDBJ whole genome shotgun (WGS) entry which is preliminary data.</text>
</comment>
<dbReference type="InterPro" id="IPR035965">
    <property type="entry name" value="PAS-like_dom_sf"/>
</dbReference>
<dbReference type="CDD" id="cd00130">
    <property type="entry name" value="PAS"/>
    <property type="match status" value="2"/>
</dbReference>
<dbReference type="NCBIfam" id="TIGR00254">
    <property type="entry name" value="GGDEF"/>
    <property type="match status" value="1"/>
</dbReference>
<dbReference type="CDD" id="cd01948">
    <property type="entry name" value="EAL"/>
    <property type="match status" value="1"/>
</dbReference>
<proteinExistence type="predicted"/>
<dbReference type="SUPFAM" id="SSF55785">
    <property type="entry name" value="PYP-like sensor domain (PAS domain)"/>
    <property type="match status" value="2"/>
</dbReference>
<evidence type="ECO:0008006" key="7">
    <source>
        <dbReference type="Google" id="ProtNLM"/>
    </source>
</evidence>
<feature type="domain" description="PAC" evidence="2">
    <location>
        <begin position="85"/>
        <end position="139"/>
    </location>
</feature>
<evidence type="ECO:0000313" key="6">
    <source>
        <dbReference type="Proteomes" id="UP000601597"/>
    </source>
</evidence>
<dbReference type="Gene3D" id="3.30.70.270">
    <property type="match status" value="1"/>
</dbReference>
<dbReference type="SUPFAM" id="SSF141868">
    <property type="entry name" value="EAL domain-like"/>
    <property type="match status" value="1"/>
</dbReference>
<evidence type="ECO:0000259" key="4">
    <source>
        <dbReference type="PROSITE" id="PS50887"/>
    </source>
</evidence>
<dbReference type="Pfam" id="PF13426">
    <property type="entry name" value="PAS_9"/>
    <property type="match status" value="2"/>
</dbReference>
<evidence type="ECO:0000259" key="1">
    <source>
        <dbReference type="PROSITE" id="PS50112"/>
    </source>
</evidence>
<dbReference type="PROSITE" id="PS50112">
    <property type="entry name" value="PAS"/>
    <property type="match status" value="2"/>
</dbReference>
<dbReference type="InterPro" id="IPR001610">
    <property type="entry name" value="PAC"/>
</dbReference>
<feature type="domain" description="PAS" evidence="1">
    <location>
        <begin position="136"/>
        <end position="182"/>
    </location>
</feature>
<sequence>MDHSPIHNHSFPDTDLLAEVAHQTSNGVVITDSERRVRWVNRAFESMTGHTLAEIVGRKPGELLQGPETDPDTVSDIHQALVRGEGFDKDILNYRKDGTPHWVRIVCNPIDRQTAPEGGFMAIQLDITKRKELEKRLKITSSVFERSQDAIIISDANNRIIDVNPAFTRITGYSREEAIGNTPSMLSSGRQGPEFYRAMWRSLQEQNFWRGEIWNRRRDGEEYPEFLSIARIQMDEPGEFYFVASFSDITALKSHAEELERAAYYDDLTGLPNRQLMIARLERDMSHSDISQQPLAICYLDLDGFKAINDQVGQGLGDRALVTIATRLRLAVRSDDTVARVGGDEFVLLLRNVEDERVYQRILNAVRDPLSVGPTTANITGSMGITLYPTDTSDAERLVRHADQALYSAKEKGRNNYHFFDPSLDKHLQQRRQHLTELAQALRNDEFQLYYQPQIQLDDSSVIGAEALVRWQHPDKGLLAPGQFLPYIEGSHLEERFGQWVLRHALAQQAQWTAAGLTLGISINISAAHLLAPGFSRFLKRYLKEHPDLNPAMITLEILESTALDDMQRASQVINECRELGIQIALDDFGTGFSSLSYFRSLPVDVIKIDKSFIFRMLEDDSDRAIVESVIYMARRFNRTVLAEGVETARHGGVLKSLECDQIQGFGIARPMPAGELNDWVRQWQSEHSLLPVSTFVQRGQ</sequence>
<dbReference type="PANTHER" id="PTHR44757:SF2">
    <property type="entry name" value="BIOFILM ARCHITECTURE MAINTENANCE PROTEIN MBAA"/>
    <property type="match status" value="1"/>
</dbReference>
<feature type="domain" description="GGDEF" evidence="4">
    <location>
        <begin position="293"/>
        <end position="422"/>
    </location>
</feature>
<dbReference type="InterPro" id="IPR035919">
    <property type="entry name" value="EAL_sf"/>
</dbReference>
<dbReference type="SMART" id="SM00052">
    <property type="entry name" value="EAL"/>
    <property type="match status" value="1"/>
</dbReference>
<dbReference type="Pfam" id="PF00990">
    <property type="entry name" value="GGDEF"/>
    <property type="match status" value="1"/>
</dbReference>
<dbReference type="PANTHER" id="PTHR44757">
    <property type="entry name" value="DIGUANYLATE CYCLASE DGCP"/>
    <property type="match status" value="1"/>
</dbReference>
<feature type="domain" description="EAL" evidence="3">
    <location>
        <begin position="431"/>
        <end position="685"/>
    </location>
</feature>
<keyword evidence="6" id="KW-1185">Reference proteome</keyword>
<organism evidence="5 6">
    <name type="scientific">Marinobacter zhanjiangensis</name>
    <dbReference type="NCBI Taxonomy" id="578215"/>
    <lineage>
        <taxon>Bacteria</taxon>
        <taxon>Pseudomonadati</taxon>
        <taxon>Pseudomonadota</taxon>
        <taxon>Gammaproteobacteria</taxon>
        <taxon>Pseudomonadales</taxon>
        <taxon>Marinobacteraceae</taxon>
        <taxon>Marinobacter</taxon>
    </lineage>
</organism>
<dbReference type="InterPro" id="IPR000014">
    <property type="entry name" value="PAS"/>
</dbReference>
<name>A0ABQ3B0B0_9GAMM</name>
<reference evidence="6" key="1">
    <citation type="journal article" date="2019" name="Int. J. Syst. Evol. Microbiol.">
        <title>The Global Catalogue of Microorganisms (GCM) 10K type strain sequencing project: providing services to taxonomists for standard genome sequencing and annotation.</title>
        <authorList>
            <consortium name="The Broad Institute Genomics Platform"/>
            <consortium name="The Broad Institute Genome Sequencing Center for Infectious Disease"/>
            <person name="Wu L."/>
            <person name="Ma J."/>
        </authorList>
    </citation>
    <scope>NUCLEOTIDE SEQUENCE [LARGE SCALE GENOMIC DNA]</scope>
    <source>
        <strain evidence="6">KCTC 22280</strain>
    </source>
</reference>
<gene>
    <name evidence="5" type="ORF">GCM10007071_19350</name>
</gene>
<dbReference type="SMART" id="SM00086">
    <property type="entry name" value="PAC"/>
    <property type="match status" value="2"/>
</dbReference>
<protein>
    <recommendedName>
        <fullName evidence="7">PAS domain S-box-containing protein/diguanylate cyclase (GGDEF) domain-containing protein</fullName>
    </recommendedName>
</protein>
<dbReference type="PROSITE" id="PS50883">
    <property type="entry name" value="EAL"/>
    <property type="match status" value="1"/>
</dbReference>
<dbReference type="PROSITE" id="PS50887">
    <property type="entry name" value="GGDEF"/>
    <property type="match status" value="1"/>
</dbReference>
<dbReference type="InterPro" id="IPR052155">
    <property type="entry name" value="Biofilm_reg_signaling"/>
</dbReference>
<dbReference type="EMBL" id="BMXV01000004">
    <property type="protein sequence ID" value="GGY72426.1"/>
    <property type="molecule type" value="Genomic_DNA"/>
</dbReference>
<dbReference type="InterPro" id="IPR029787">
    <property type="entry name" value="Nucleotide_cyclase"/>
</dbReference>
<dbReference type="InterPro" id="IPR001633">
    <property type="entry name" value="EAL_dom"/>
</dbReference>
<dbReference type="CDD" id="cd01949">
    <property type="entry name" value="GGDEF"/>
    <property type="match status" value="1"/>
</dbReference>
<dbReference type="InterPro" id="IPR000160">
    <property type="entry name" value="GGDEF_dom"/>
</dbReference>
<evidence type="ECO:0000259" key="3">
    <source>
        <dbReference type="PROSITE" id="PS50883"/>
    </source>
</evidence>
<dbReference type="SUPFAM" id="SSF55073">
    <property type="entry name" value="Nucleotide cyclase"/>
    <property type="match status" value="1"/>
</dbReference>
<dbReference type="InterPro" id="IPR043128">
    <property type="entry name" value="Rev_trsase/Diguanyl_cyclase"/>
</dbReference>
<dbReference type="NCBIfam" id="TIGR00229">
    <property type="entry name" value="sensory_box"/>
    <property type="match status" value="2"/>
</dbReference>
<dbReference type="PROSITE" id="PS50113">
    <property type="entry name" value="PAC"/>
    <property type="match status" value="1"/>
</dbReference>
<dbReference type="Gene3D" id="3.20.20.450">
    <property type="entry name" value="EAL domain"/>
    <property type="match status" value="1"/>
</dbReference>
<feature type="domain" description="PAS" evidence="1">
    <location>
        <begin position="13"/>
        <end position="84"/>
    </location>
</feature>
<dbReference type="Gene3D" id="3.30.450.20">
    <property type="entry name" value="PAS domain"/>
    <property type="match status" value="2"/>
</dbReference>